<dbReference type="Proteomes" id="UP000701341">
    <property type="component" value="Unassembled WGS sequence"/>
</dbReference>
<dbReference type="InterPro" id="IPR029045">
    <property type="entry name" value="ClpP/crotonase-like_dom_sf"/>
</dbReference>
<reference evidence="4" key="1">
    <citation type="submission" date="2020-02" db="EMBL/GenBank/DDBJ databases">
        <authorList>
            <person name="Lichtner F.J."/>
        </authorList>
    </citation>
    <scope>NUCLEOTIDE SEQUENCE</scope>
    <source>
        <strain evidence="4">G10</strain>
    </source>
</reference>
<gene>
    <name evidence="4" type="ORF">PCG10_001976</name>
</gene>
<sequence>MGYVLLRSIRRERLPALTINNIELDDTFYSHPKILVTALNGPAIRLSAATVTHSDLIFATPETYLLTLFASLGLVTEGGTSVAFVRRELLQTRFVNQIADTPKGDGAKFREWVLWELESRVGDHLVKASILEIKKLLREPGDHEFNDQAVKEFLGGLRKFADGVPQAEFEKIASGMKKHKL</sequence>
<dbReference type="GO" id="GO:0005782">
    <property type="term" value="C:peroxisomal matrix"/>
    <property type="evidence" value="ECO:0007669"/>
    <property type="project" value="TreeGrafter"/>
</dbReference>
<keyword evidence="5" id="KW-1185">Reference proteome</keyword>
<accession>A0A9P5GAE4</accession>
<comment type="caution">
    <text evidence="4">The sequence shown here is derived from an EMBL/GenBank/DDBJ whole genome shotgun (WGS) entry which is preliminary data.</text>
</comment>
<evidence type="ECO:0000313" key="5">
    <source>
        <dbReference type="Proteomes" id="UP000701341"/>
    </source>
</evidence>
<dbReference type="AlphaFoldDB" id="A0A9P5GAE4"/>
<keyword evidence="3" id="KW-0413">Isomerase</keyword>
<evidence type="ECO:0000256" key="1">
    <source>
        <dbReference type="ARBA" id="ARBA00004275"/>
    </source>
</evidence>
<dbReference type="GO" id="GO:0006635">
    <property type="term" value="P:fatty acid beta-oxidation"/>
    <property type="evidence" value="ECO:0007669"/>
    <property type="project" value="TreeGrafter"/>
</dbReference>
<name>A0A9P5GAE4_PENCR</name>
<comment type="subcellular location">
    <subcellularLocation>
        <location evidence="1">Peroxisome</location>
    </subcellularLocation>
</comment>
<dbReference type="PANTHER" id="PTHR43684:SF1">
    <property type="entry name" value="ENOYL-COA DELTA ISOMERASE 2"/>
    <property type="match status" value="1"/>
</dbReference>
<dbReference type="PANTHER" id="PTHR43684">
    <property type="match status" value="1"/>
</dbReference>
<dbReference type="GO" id="GO:0016853">
    <property type="term" value="F:isomerase activity"/>
    <property type="evidence" value="ECO:0007669"/>
    <property type="project" value="UniProtKB-KW"/>
</dbReference>
<evidence type="ECO:0000313" key="4">
    <source>
        <dbReference type="EMBL" id="KAF7516709.1"/>
    </source>
</evidence>
<dbReference type="InterPro" id="IPR051053">
    <property type="entry name" value="ECH/Chromodomain_protein"/>
</dbReference>
<evidence type="ECO:0000256" key="2">
    <source>
        <dbReference type="ARBA" id="ARBA00023140"/>
    </source>
</evidence>
<keyword evidence="2" id="KW-0576">Peroxisome</keyword>
<proteinExistence type="predicted"/>
<organism evidence="4 5">
    <name type="scientific">Penicillium crustosum</name>
    <name type="common">Blue mold fungus</name>
    <dbReference type="NCBI Taxonomy" id="36656"/>
    <lineage>
        <taxon>Eukaryota</taxon>
        <taxon>Fungi</taxon>
        <taxon>Dikarya</taxon>
        <taxon>Ascomycota</taxon>
        <taxon>Pezizomycotina</taxon>
        <taxon>Eurotiomycetes</taxon>
        <taxon>Eurotiomycetidae</taxon>
        <taxon>Eurotiales</taxon>
        <taxon>Aspergillaceae</taxon>
        <taxon>Penicillium</taxon>
    </lineage>
</organism>
<dbReference type="SUPFAM" id="SSF52096">
    <property type="entry name" value="ClpP/crotonase"/>
    <property type="match status" value="1"/>
</dbReference>
<protein>
    <submittedName>
        <fullName evidence="4">Uncharacterized protein</fullName>
    </submittedName>
</protein>
<dbReference type="Gene3D" id="3.90.226.10">
    <property type="entry name" value="2-enoyl-CoA Hydratase, Chain A, domain 1"/>
    <property type="match status" value="1"/>
</dbReference>
<dbReference type="EMBL" id="JAAOZQ010000131">
    <property type="protein sequence ID" value="KAF7516709.1"/>
    <property type="molecule type" value="Genomic_DNA"/>
</dbReference>
<evidence type="ECO:0000256" key="3">
    <source>
        <dbReference type="ARBA" id="ARBA00023235"/>
    </source>
</evidence>